<evidence type="ECO:0000313" key="2">
    <source>
        <dbReference type="Proteomes" id="UP000827092"/>
    </source>
</evidence>
<comment type="caution">
    <text evidence="1">The sequence shown here is derived from an EMBL/GenBank/DDBJ whole genome shotgun (WGS) entry which is preliminary data.</text>
</comment>
<sequence length="398" mass="44878">MASLSQDSMTSDIVCFICKKSLEEGFAATVKKKGIKTLLKSSIKRGRKDYTRFLKKRDIIQVHRACSKNYCDERRINVFLRQVSHQVNQVVGPVIASPQQFRIDCGNFDFIGHCFLCGESIESDYEKKQKKLPVALRNAVHLVEKKDQRDKFLEAAKIRGDEWAEKVIYRIAPYSDLVLVDAKYHHDCQKKLYQAPNLTTFPKVILKNKKGPLEKWKRTIVAISHAIIAATRPRSFVSPLLTGLSVCMYRKFGSKLLIDMMSSLGFSSSHHEAQLLEASSIAQSQPSLKIPNADAFCQLVFDNADFNVNTIDGHGTFHAMGGIACVTPFEAAGKMGKLAEWTVQPVQEPARRGNTLFIAINNFESTKHYNLKMGYCWRQKTNSAESLSLHHVPGVYES</sequence>
<proteinExistence type="predicted"/>
<name>A0AAV6VLF0_9ARAC</name>
<organism evidence="1 2">
    <name type="scientific">Oedothorax gibbosus</name>
    <dbReference type="NCBI Taxonomy" id="931172"/>
    <lineage>
        <taxon>Eukaryota</taxon>
        <taxon>Metazoa</taxon>
        <taxon>Ecdysozoa</taxon>
        <taxon>Arthropoda</taxon>
        <taxon>Chelicerata</taxon>
        <taxon>Arachnida</taxon>
        <taxon>Araneae</taxon>
        <taxon>Araneomorphae</taxon>
        <taxon>Entelegynae</taxon>
        <taxon>Araneoidea</taxon>
        <taxon>Linyphiidae</taxon>
        <taxon>Erigoninae</taxon>
        <taxon>Oedothorax</taxon>
    </lineage>
</organism>
<gene>
    <name evidence="1" type="ORF">JTE90_012317</name>
</gene>
<protein>
    <submittedName>
        <fullName evidence="1">Uncharacterized protein</fullName>
    </submittedName>
</protein>
<dbReference type="Proteomes" id="UP000827092">
    <property type="component" value="Unassembled WGS sequence"/>
</dbReference>
<accession>A0AAV6VLF0</accession>
<dbReference type="EMBL" id="JAFNEN010000069">
    <property type="protein sequence ID" value="KAG8196501.1"/>
    <property type="molecule type" value="Genomic_DNA"/>
</dbReference>
<reference evidence="1 2" key="1">
    <citation type="journal article" date="2022" name="Nat. Ecol. Evol.">
        <title>A masculinizing supergene underlies an exaggerated male reproductive morph in a spider.</title>
        <authorList>
            <person name="Hendrickx F."/>
            <person name="De Corte Z."/>
            <person name="Sonet G."/>
            <person name="Van Belleghem S.M."/>
            <person name="Kostlbacher S."/>
            <person name="Vangestel C."/>
        </authorList>
    </citation>
    <scope>NUCLEOTIDE SEQUENCE [LARGE SCALE GENOMIC DNA]</scope>
    <source>
        <strain evidence="1">W744_W776</strain>
    </source>
</reference>
<keyword evidence="2" id="KW-1185">Reference proteome</keyword>
<dbReference type="AlphaFoldDB" id="A0AAV6VLF0"/>
<evidence type="ECO:0000313" key="1">
    <source>
        <dbReference type="EMBL" id="KAG8196501.1"/>
    </source>
</evidence>